<evidence type="ECO:0000256" key="1">
    <source>
        <dbReference type="ARBA" id="ARBA00001947"/>
    </source>
</evidence>
<keyword evidence="4" id="KW-0479">Metal-binding</keyword>
<dbReference type="Proteomes" id="UP000008068">
    <property type="component" value="Unassembled WGS sequence"/>
</dbReference>
<dbReference type="HOGENOM" id="CLU_006187_5_0_1"/>
<organism evidence="13">
    <name type="scientific">Caenorhabditis brenneri</name>
    <name type="common">Nematode worm</name>
    <dbReference type="NCBI Taxonomy" id="135651"/>
    <lineage>
        <taxon>Eukaryota</taxon>
        <taxon>Metazoa</taxon>
        <taxon>Ecdysozoa</taxon>
        <taxon>Nematoda</taxon>
        <taxon>Chromadorea</taxon>
        <taxon>Rhabditida</taxon>
        <taxon>Rhabditina</taxon>
        <taxon>Rhabditomorpha</taxon>
        <taxon>Rhabditoidea</taxon>
        <taxon>Rhabditidae</taxon>
        <taxon>Peloderinae</taxon>
        <taxon>Caenorhabditis</taxon>
    </lineage>
</organism>
<dbReference type="Pfam" id="PF05649">
    <property type="entry name" value="Peptidase_M13_N"/>
    <property type="match status" value="2"/>
</dbReference>
<dbReference type="OrthoDB" id="5862703at2759"/>
<keyword evidence="7" id="KW-0482">Metalloprotease</keyword>
<dbReference type="PANTHER" id="PTHR11733">
    <property type="entry name" value="ZINC METALLOPROTEASE FAMILY M13 NEPRILYSIN-RELATED"/>
    <property type="match status" value="1"/>
</dbReference>
<sequence>MSAKEKISNPLVALVIFLGIIAIAILTTILISRAGSHLDKSHEALIAYPKSGSTAPRGKTTARPQTPDVPATVPLRNVCESPECITLAHQLHNWADPSVDPCVNFYEYSCGKYNEHTVVEGTRSTKKGLIIQKLLREFLLRNRTTTSKSENTMQMLFNTCERLKDPEVFKNNTESVVKEVYKDIQSFGSWPLADPNWDASKFDLNEMLRNLAKHGRGENGLFEISTHYSPFLEVAPIDYRKKPAKSLKEFRYEYDSEKVKFSELEAKVPSIDLRKIIDNLMHPDKKSSIKSKVENRLVAFEHSLFFDKDMNLNKIIQSTSAQDLANFLIIYYIDTSGGALSMDEHFTMNRKCENEVIKFLPRASLRVFVRNYFDKENLKIVSEMVEETKQNFIEMIQESTWLHEETKKNAILKVEKMRKMIGYPEEFEKAGALDKTFETLNVFPTDSHYTIMNKIKRFVTEQTMEYVALETPLDPKEDVMEVNAFYVNDENYLNILVPFLDDPLFDSTYPTYAKLAGTGATLGHETGHGFDPWGITRDENGEKRDWWTPEDSEEYDRRVECMVEQYNEYDDPDFGKNLNGSYTKLEMVADGFGAETAWRAFKKLDLSREPEIIGFDEYSMEKLFFRIFALDYCTSRDTSTLEEVLERGHPTDSFRVNGVFSNMKAFAKTFNCPVGTPMNPEKKCELF</sequence>
<dbReference type="GO" id="GO:0016485">
    <property type="term" value="P:protein processing"/>
    <property type="evidence" value="ECO:0007669"/>
    <property type="project" value="TreeGrafter"/>
</dbReference>
<evidence type="ECO:0000259" key="10">
    <source>
        <dbReference type="Pfam" id="PF01431"/>
    </source>
</evidence>
<evidence type="ECO:0000256" key="7">
    <source>
        <dbReference type="ARBA" id="ARBA00023049"/>
    </source>
</evidence>
<reference evidence="13" key="1">
    <citation type="submission" date="2011-07" db="EMBL/GenBank/DDBJ databases">
        <authorList>
            <consortium name="Caenorhabditis brenneri Sequencing and Analysis Consortium"/>
            <person name="Wilson R.K."/>
        </authorList>
    </citation>
    <scope>NUCLEOTIDE SEQUENCE [LARGE SCALE GENOMIC DNA]</scope>
    <source>
        <strain evidence="13">PB2801</strain>
    </source>
</reference>
<dbReference type="PROSITE" id="PS51885">
    <property type="entry name" value="NEPRILYSIN"/>
    <property type="match status" value="1"/>
</dbReference>
<dbReference type="GO" id="GO:0005886">
    <property type="term" value="C:plasma membrane"/>
    <property type="evidence" value="ECO:0007669"/>
    <property type="project" value="TreeGrafter"/>
</dbReference>
<keyword evidence="9" id="KW-0472">Membrane</keyword>
<feature type="domain" description="Peptidase M13 N-terminal" evidence="11">
    <location>
        <begin position="256"/>
        <end position="424"/>
    </location>
</feature>
<dbReference type="FunCoup" id="G0P627">
    <property type="interactions" value="86"/>
</dbReference>
<dbReference type="CDD" id="cd08662">
    <property type="entry name" value="M13"/>
    <property type="match status" value="1"/>
</dbReference>
<name>G0P627_CAEBE</name>
<evidence type="ECO:0000313" key="12">
    <source>
        <dbReference type="EMBL" id="EGT46141.1"/>
    </source>
</evidence>
<dbReference type="OMA" id="IGFENEN"/>
<evidence type="ECO:0000256" key="9">
    <source>
        <dbReference type="SAM" id="Phobius"/>
    </source>
</evidence>
<comment type="similarity">
    <text evidence="2">Belongs to the peptidase M13 family.</text>
</comment>
<evidence type="ECO:0000256" key="3">
    <source>
        <dbReference type="ARBA" id="ARBA00022670"/>
    </source>
</evidence>
<feature type="transmembrane region" description="Helical" evidence="9">
    <location>
        <begin position="12"/>
        <end position="31"/>
    </location>
</feature>
<dbReference type="InterPro" id="IPR008753">
    <property type="entry name" value="Peptidase_M13_N"/>
</dbReference>
<dbReference type="AlphaFoldDB" id="G0P627"/>
<dbReference type="GO" id="GO:0046872">
    <property type="term" value="F:metal ion binding"/>
    <property type="evidence" value="ECO:0007669"/>
    <property type="project" value="UniProtKB-KW"/>
</dbReference>
<keyword evidence="6" id="KW-0862">Zinc</keyword>
<gene>
    <name evidence="12" type="ORF">CAEBREN_17791</name>
</gene>
<keyword evidence="5" id="KW-0378">Hydrolase</keyword>
<feature type="domain" description="Peptidase M13 N-terminal" evidence="11">
    <location>
        <begin position="101"/>
        <end position="224"/>
    </location>
</feature>
<dbReference type="SUPFAM" id="SSF55486">
    <property type="entry name" value="Metalloproteases ('zincins'), catalytic domain"/>
    <property type="match status" value="1"/>
</dbReference>
<feature type="region of interest" description="Disordered" evidence="8">
    <location>
        <begin position="49"/>
        <end position="69"/>
    </location>
</feature>
<dbReference type="GO" id="GO:0004222">
    <property type="term" value="F:metalloendopeptidase activity"/>
    <property type="evidence" value="ECO:0007669"/>
    <property type="project" value="InterPro"/>
</dbReference>
<dbReference type="EMBL" id="GL380092">
    <property type="protein sequence ID" value="EGT46141.1"/>
    <property type="molecule type" value="Genomic_DNA"/>
</dbReference>
<protein>
    <submittedName>
        <fullName evidence="12">Uncharacterized protein</fullName>
    </submittedName>
</protein>
<dbReference type="eggNOG" id="KOG3624">
    <property type="taxonomic scope" value="Eukaryota"/>
</dbReference>
<dbReference type="PANTHER" id="PTHR11733:SF7">
    <property type="entry name" value="NEPRILYSIN METALLOPEPTIDASE FAMILY-RELATED"/>
    <property type="match status" value="1"/>
</dbReference>
<evidence type="ECO:0000256" key="6">
    <source>
        <dbReference type="ARBA" id="ARBA00022833"/>
    </source>
</evidence>
<evidence type="ECO:0000256" key="8">
    <source>
        <dbReference type="SAM" id="MobiDB-lite"/>
    </source>
</evidence>
<dbReference type="InParanoid" id="G0P627"/>
<dbReference type="Gene3D" id="3.40.390.10">
    <property type="entry name" value="Collagenase (Catalytic Domain)"/>
    <property type="match status" value="2"/>
</dbReference>
<dbReference type="InterPro" id="IPR000718">
    <property type="entry name" value="Peptidase_M13"/>
</dbReference>
<evidence type="ECO:0000256" key="4">
    <source>
        <dbReference type="ARBA" id="ARBA00022723"/>
    </source>
</evidence>
<dbReference type="InterPro" id="IPR018497">
    <property type="entry name" value="Peptidase_M13_C"/>
</dbReference>
<dbReference type="Pfam" id="PF01431">
    <property type="entry name" value="Peptidase_M13"/>
    <property type="match status" value="1"/>
</dbReference>
<keyword evidence="3" id="KW-0645">Protease</keyword>
<dbReference type="InterPro" id="IPR024079">
    <property type="entry name" value="MetalloPept_cat_dom_sf"/>
</dbReference>
<comment type="cofactor">
    <cofactor evidence="1">
        <name>Zn(2+)</name>
        <dbReference type="ChEBI" id="CHEBI:29105"/>
    </cofactor>
</comment>
<accession>G0P627</accession>
<evidence type="ECO:0000256" key="2">
    <source>
        <dbReference type="ARBA" id="ARBA00007357"/>
    </source>
</evidence>
<evidence type="ECO:0000313" key="13">
    <source>
        <dbReference type="Proteomes" id="UP000008068"/>
    </source>
</evidence>
<feature type="domain" description="Peptidase M13 C-terminal" evidence="10">
    <location>
        <begin position="483"/>
        <end position="686"/>
    </location>
</feature>
<keyword evidence="13" id="KW-1185">Reference proteome</keyword>
<proteinExistence type="inferred from homology"/>
<evidence type="ECO:0000259" key="11">
    <source>
        <dbReference type="Pfam" id="PF05649"/>
    </source>
</evidence>
<keyword evidence="9" id="KW-0812">Transmembrane</keyword>
<keyword evidence="9" id="KW-1133">Transmembrane helix</keyword>
<dbReference type="MEROPS" id="M13.A24"/>
<dbReference type="STRING" id="135651.G0P627"/>
<evidence type="ECO:0000256" key="5">
    <source>
        <dbReference type="ARBA" id="ARBA00022801"/>
    </source>
</evidence>